<accession>A5YSN8</accession>
<evidence type="ECO:0000313" key="2">
    <source>
        <dbReference type="EMBL" id="ABQ75995.1"/>
    </source>
</evidence>
<evidence type="ECO:0000259" key="1">
    <source>
        <dbReference type="SMART" id="SM01126"/>
    </source>
</evidence>
<sequence length="147" mass="16638">MDFMHEIRDALEDDLSLTSTEFAKLTKSTSLRVRKALSKRVRASADSKKGRGTFESDKPPVVTLVRRSDGRVRFLVHENLADVDEEIVEYGDEDDPAILCTDQYTIYDGIDESDEIDGHLAINHDEHYVVGGAHTNSCENRHSFLRN</sequence>
<protein>
    <submittedName>
        <fullName evidence="2">ISH4-type transposase</fullName>
    </submittedName>
</protein>
<dbReference type="SMART" id="SM01126">
    <property type="entry name" value="DDE_Tnp_IS1595"/>
    <property type="match status" value="1"/>
</dbReference>
<dbReference type="Pfam" id="PF12762">
    <property type="entry name" value="DDE_Tnp_IS1595"/>
    <property type="match status" value="1"/>
</dbReference>
<organism evidence="2">
    <name type="scientific">uncultured haloarchaeon</name>
    <dbReference type="NCBI Taxonomy" id="160804"/>
    <lineage>
        <taxon>Archaea</taxon>
        <taxon>Methanobacteriati</taxon>
        <taxon>Methanobacteriota</taxon>
        <taxon>Stenosarchaea group</taxon>
        <taxon>Halobacteria</taxon>
        <taxon>Halobacteriales</taxon>
        <taxon>Halobacteriaceae</taxon>
        <taxon>environmental samples</taxon>
    </lineage>
</organism>
<dbReference type="AlphaFoldDB" id="A5YSN8"/>
<name>A5YSN8_9EURY</name>
<feature type="domain" description="ISXO2-like transposase" evidence="1">
    <location>
        <begin position="35"/>
        <end position="147"/>
    </location>
</feature>
<dbReference type="InterPro" id="IPR024445">
    <property type="entry name" value="Tnp_ISXO2-like"/>
</dbReference>
<dbReference type="EMBL" id="EF583995">
    <property type="protein sequence ID" value="ABQ75995.1"/>
    <property type="molecule type" value="Genomic_DNA"/>
</dbReference>
<proteinExistence type="predicted"/>
<reference evidence="2" key="1">
    <citation type="journal article" date="2007" name="ISME J.">
        <title>Genomic plasticity in prokaryotes: the case of the square haloarchaeon.</title>
        <authorList>
            <person name="Cuadros-Orellana S."/>
            <person name="Martin-Cuadrado A.B."/>
            <person name="Legault B."/>
            <person name="D'Auria G."/>
            <person name="Zhaxybayeva O."/>
            <person name="Papke R.T."/>
            <person name="Rodriguez-Valera F."/>
        </authorList>
    </citation>
    <scope>NUCLEOTIDE SEQUENCE</scope>
</reference>